<dbReference type="EMBL" id="MHSQ01000024">
    <property type="protein sequence ID" value="OHA46929.1"/>
    <property type="molecule type" value="Genomic_DNA"/>
</dbReference>
<dbReference type="Gene3D" id="3.90.1300.10">
    <property type="entry name" value="Amidase signature (AS) domain"/>
    <property type="match status" value="1"/>
</dbReference>
<dbReference type="PANTHER" id="PTHR11895">
    <property type="entry name" value="TRANSAMIDASE"/>
    <property type="match status" value="1"/>
</dbReference>
<evidence type="ECO:0000256" key="4">
    <source>
        <dbReference type="ARBA" id="ARBA00022840"/>
    </source>
</evidence>
<evidence type="ECO:0000256" key="1">
    <source>
        <dbReference type="ARBA" id="ARBA00008069"/>
    </source>
</evidence>
<evidence type="ECO:0000313" key="10">
    <source>
        <dbReference type="Proteomes" id="UP000176965"/>
    </source>
</evidence>
<dbReference type="GO" id="GO:0005524">
    <property type="term" value="F:ATP binding"/>
    <property type="evidence" value="ECO:0007669"/>
    <property type="project" value="UniProtKB-KW"/>
</dbReference>
<evidence type="ECO:0000256" key="6">
    <source>
        <dbReference type="ARBA" id="ARBA00047407"/>
    </source>
</evidence>
<dbReference type="GO" id="GO:0006412">
    <property type="term" value="P:translation"/>
    <property type="evidence" value="ECO:0007669"/>
    <property type="project" value="UniProtKB-UniRule"/>
</dbReference>
<comment type="subunit">
    <text evidence="7">Heterotrimer of A, B and C subunits.</text>
</comment>
<protein>
    <recommendedName>
        <fullName evidence="7">Glutamyl-tRNA(Gln) amidotransferase subunit A</fullName>
        <shortName evidence="7">Glu-ADT subunit A</shortName>
        <ecNumber evidence="7">6.3.5.7</ecNumber>
    </recommendedName>
</protein>
<feature type="active site" description="Charge relay system" evidence="7">
    <location>
        <position position="162"/>
    </location>
</feature>
<dbReference type="InterPro" id="IPR004412">
    <property type="entry name" value="GatA"/>
</dbReference>
<name>A0A1G2PGP8_9BACT</name>
<dbReference type="NCBIfam" id="TIGR00132">
    <property type="entry name" value="gatA"/>
    <property type="match status" value="1"/>
</dbReference>
<dbReference type="GO" id="GO:0050567">
    <property type="term" value="F:glutaminyl-tRNA synthase (glutamine-hydrolyzing) activity"/>
    <property type="evidence" value="ECO:0007669"/>
    <property type="project" value="UniProtKB-UniRule"/>
</dbReference>
<dbReference type="InterPro" id="IPR023631">
    <property type="entry name" value="Amidase_dom"/>
</dbReference>
<dbReference type="InterPro" id="IPR000120">
    <property type="entry name" value="Amidase"/>
</dbReference>
<dbReference type="Proteomes" id="UP000176965">
    <property type="component" value="Unassembled WGS sequence"/>
</dbReference>
<sequence>MIDLTKLTIRKAHEALIKGEYTAVELAQAYLDNIKKKDSEIHAYLEVFADVLDQAKEADKRIKSEPARLHSGGENITLMTGIPVAVKDNILIKGRIASSASKILENYTATYDATVIKKLKEAGAVFLGRTNMDEFAMGGSTENSAYGVTKNPYDLERVSGGSSGGSAAVVSADLALVALGSDTGGSIRQPASFCGIVGLKPTYGAVSRSGLMAMGSSFDQIGPLGKTVEDAKILFDFISGKDELDSTSICRGETLNQKKGFSSAMIKIGIPKEVMRTEGLDPEVLKSFTNTVEKLKKQGYEILEISLPNLKYSLAVYYTLIPAEVSSNMARFDGVKYGLHTDGINMVDDYFKTREVGFGPEVKRRIILGTYILSSGYYDAYYNKANIVRNLIREDYKKAFEQVDVIITPTTPGPAFKIGEKINDPLQLYLEDIFTVPANLVGLPAISIPCGFKDIEGKKLPLGIQFLTSAGNEKTLFEIAKEIEIR</sequence>
<comment type="catalytic activity">
    <reaction evidence="6 7">
        <text>L-glutamyl-tRNA(Gln) + L-glutamine + ATP + H2O = L-glutaminyl-tRNA(Gln) + L-glutamate + ADP + phosphate + H(+)</text>
        <dbReference type="Rhea" id="RHEA:17521"/>
        <dbReference type="Rhea" id="RHEA-COMP:9681"/>
        <dbReference type="Rhea" id="RHEA-COMP:9684"/>
        <dbReference type="ChEBI" id="CHEBI:15377"/>
        <dbReference type="ChEBI" id="CHEBI:15378"/>
        <dbReference type="ChEBI" id="CHEBI:29985"/>
        <dbReference type="ChEBI" id="CHEBI:30616"/>
        <dbReference type="ChEBI" id="CHEBI:43474"/>
        <dbReference type="ChEBI" id="CHEBI:58359"/>
        <dbReference type="ChEBI" id="CHEBI:78520"/>
        <dbReference type="ChEBI" id="CHEBI:78521"/>
        <dbReference type="ChEBI" id="CHEBI:456216"/>
        <dbReference type="EC" id="6.3.5.7"/>
    </reaction>
</comment>
<dbReference type="HAMAP" id="MF_00120">
    <property type="entry name" value="GatA"/>
    <property type="match status" value="1"/>
</dbReference>
<keyword evidence="3 7" id="KW-0547">Nucleotide-binding</keyword>
<gene>
    <name evidence="7" type="primary">gatA</name>
    <name evidence="9" type="ORF">A2541_00060</name>
</gene>
<evidence type="ECO:0000259" key="8">
    <source>
        <dbReference type="Pfam" id="PF01425"/>
    </source>
</evidence>
<feature type="active site" description="Acyl-ester intermediate" evidence="7">
    <location>
        <position position="186"/>
    </location>
</feature>
<evidence type="ECO:0000256" key="7">
    <source>
        <dbReference type="HAMAP-Rule" id="MF_00120"/>
    </source>
</evidence>
<organism evidence="9 10">
    <name type="scientific">Candidatus Taylorbacteria bacterium RIFOXYD2_FULL_36_9</name>
    <dbReference type="NCBI Taxonomy" id="1802338"/>
    <lineage>
        <taxon>Bacteria</taxon>
        <taxon>Candidatus Tayloriibacteriota</taxon>
    </lineage>
</organism>
<dbReference type="GO" id="GO:0030956">
    <property type="term" value="C:glutamyl-tRNA(Gln) amidotransferase complex"/>
    <property type="evidence" value="ECO:0007669"/>
    <property type="project" value="InterPro"/>
</dbReference>
<evidence type="ECO:0000256" key="3">
    <source>
        <dbReference type="ARBA" id="ARBA00022741"/>
    </source>
</evidence>
<dbReference type="STRING" id="1802338.A2541_00060"/>
<reference evidence="9 10" key="1">
    <citation type="journal article" date="2016" name="Nat. Commun.">
        <title>Thousands of microbial genomes shed light on interconnected biogeochemical processes in an aquifer system.</title>
        <authorList>
            <person name="Anantharaman K."/>
            <person name="Brown C.T."/>
            <person name="Hug L.A."/>
            <person name="Sharon I."/>
            <person name="Castelle C.J."/>
            <person name="Probst A.J."/>
            <person name="Thomas B.C."/>
            <person name="Singh A."/>
            <person name="Wilkins M.J."/>
            <person name="Karaoz U."/>
            <person name="Brodie E.L."/>
            <person name="Williams K.H."/>
            <person name="Hubbard S.S."/>
            <person name="Banfield J.F."/>
        </authorList>
    </citation>
    <scope>NUCLEOTIDE SEQUENCE [LARGE SCALE GENOMIC DNA]</scope>
</reference>
<proteinExistence type="inferred from homology"/>
<evidence type="ECO:0000256" key="5">
    <source>
        <dbReference type="ARBA" id="ARBA00022917"/>
    </source>
</evidence>
<dbReference type="SUPFAM" id="SSF75304">
    <property type="entry name" value="Amidase signature (AS) enzymes"/>
    <property type="match status" value="1"/>
</dbReference>
<keyword evidence="2 7" id="KW-0436">Ligase</keyword>
<feature type="active site" description="Charge relay system" evidence="7">
    <location>
        <position position="87"/>
    </location>
</feature>
<evidence type="ECO:0000313" key="9">
    <source>
        <dbReference type="EMBL" id="OHA46929.1"/>
    </source>
</evidence>
<dbReference type="EC" id="6.3.5.7" evidence="7"/>
<feature type="domain" description="Amidase" evidence="8">
    <location>
        <begin position="25"/>
        <end position="476"/>
    </location>
</feature>
<dbReference type="PROSITE" id="PS00571">
    <property type="entry name" value="AMIDASES"/>
    <property type="match status" value="1"/>
</dbReference>
<dbReference type="AlphaFoldDB" id="A0A1G2PGP8"/>
<dbReference type="InterPro" id="IPR020556">
    <property type="entry name" value="Amidase_CS"/>
</dbReference>
<comment type="similarity">
    <text evidence="1 7">Belongs to the amidase family. GatA subfamily.</text>
</comment>
<dbReference type="Pfam" id="PF01425">
    <property type="entry name" value="Amidase"/>
    <property type="match status" value="1"/>
</dbReference>
<evidence type="ECO:0000256" key="2">
    <source>
        <dbReference type="ARBA" id="ARBA00022598"/>
    </source>
</evidence>
<keyword evidence="5 7" id="KW-0648">Protein biosynthesis</keyword>
<comment type="function">
    <text evidence="7">Allows the formation of correctly charged Gln-tRNA(Gln) through the transamidation of misacylated Glu-tRNA(Gln) in organisms which lack glutaminyl-tRNA synthetase. The reaction takes place in the presence of glutamine and ATP through an activated gamma-phospho-Glu-tRNA(Gln).</text>
</comment>
<comment type="caution">
    <text evidence="9">The sequence shown here is derived from an EMBL/GenBank/DDBJ whole genome shotgun (WGS) entry which is preliminary data.</text>
</comment>
<dbReference type="InterPro" id="IPR036928">
    <property type="entry name" value="AS_sf"/>
</dbReference>
<keyword evidence="4 7" id="KW-0067">ATP-binding</keyword>
<accession>A0A1G2PGP8</accession>
<dbReference type="PANTHER" id="PTHR11895:SF151">
    <property type="entry name" value="GLUTAMYL-TRNA(GLN) AMIDOTRANSFERASE SUBUNIT A"/>
    <property type="match status" value="1"/>
</dbReference>